<keyword evidence="3" id="KW-0805">Transcription regulation</keyword>
<dbReference type="GO" id="GO:0043565">
    <property type="term" value="F:sequence-specific DNA binding"/>
    <property type="evidence" value="ECO:0007669"/>
    <property type="project" value="InterPro"/>
</dbReference>
<dbReference type="Gene3D" id="3.40.50.300">
    <property type="entry name" value="P-loop containing nucleotide triphosphate hydrolases"/>
    <property type="match status" value="1"/>
</dbReference>
<keyword evidence="4" id="KW-0804">Transcription</keyword>
<dbReference type="InterPro" id="IPR002197">
    <property type="entry name" value="HTH_Fis"/>
</dbReference>
<dbReference type="GO" id="GO:0006355">
    <property type="term" value="P:regulation of DNA-templated transcription"/>
    <property type="evidence" value="ECO:0007669"/>
    <property type="project" value="InterPro"/>
</dbReference>
<evidence type="ECO:0000256" key="1">
    <source>
        <dbReference type="ARBA" id="ARBA00022741"/>
    </source>
</evidence>
<dbReference type="Gene3D" id="1.10.8.60">
    <property type="match status" value="1"/>
</dbReference>
<proteinExistence type="predicted"/>
<dbReference type="EMBL" id="FZOU01000002">
    <property type="protein sequence ID" value="SNS77111.1"/>
    <property type="molecule type" value="Genomic_DNA"/>
</dbReference>
<keyword evidence="1" id="KW-0547">Nucleotide-binding</keyword>
<evidence type="ECO:0000256" key="3">
    <source>
        <dbReference type="ARBA" id="ARBA00023015"/>
    </source>
</evidence>
<dbReference type="Pfam" id="PF14532">
    <property type="entry name" value="Sigma54_activ_2"/>
    <property type="match status" value="1"/>
</dbReference>
<dbReference type="PRINTS" id="PR01590">
    <property type="entry name" value="HTHFIS"/>
</dbReference>
<feature type="domain" description="Sigma-54 factor interaction" evidence="5">
    <location>
        <begin position="33"/>
        <end position="242"/>
    </location>
</feature>
<protein>
    <submittedName>
        <fullName evidence="6">Regulatory protein, Fis family</fullName>
    </submittedName>
</protein>
<dbReference type="InterPro" id="IPR027417">
    <property type="entry name" value="P-loop_NTPase"/>
</dbReference>
<sequence length="326" mass="35983">MANLLSIPVPSDIVFPESARAAAVREDWKDLALLGDGLAVQRLRSQLQRLAPYFRTALLIGERGTGREAAARRLHSLSPVAAGPFVLCPALEWMSAGDEYKDLMESAQRGTLFIQEIERLPLPLQAQMLVRLQKLDGMVKARTAETRVIASSLSDLRTLTSTGQFRQDLYGRISVVEIRLTPLRERTEDLQASCAALLKRYQDSGKGREISHIAEDAIDRMMAHAWPGNFEELREVVEQALFTAAREGGDGAGAVLVQHLPELAQREERIQAGLELAASPAVERLEDVLRRHVVDVLSRCAGNKVRAAELLGISRSTLYRMLDAAS</sequence>
<gene>
    <name evidence="6" type="ORF">SAMN05421770_102256</name>
</gene>
<dbReference type="RefSeq" id="WP_089407761.1">
    <property type="nucleotide sequence ID" value="NZ_FZOU01000002.1"/>
</dbReference>
<accession>A0A239H7G7</accession>
<dbReference type="PANTHER" id="PTHR32071">
    <property type="entry name" value="TRANSCRIPTIONAL REGULATORY PROTEIN"/>
    <property type="match status" value="1"/>
</dbReference>
<evidence type="ECO:0000256" key="2">
    <source>
        <dbReference type="ARBA" id="ARBA00022840"/>
    </source>
</evidence>
<dbReference type="PROSITE" id="PS50045">
    <property type="entry name" value="SIGMA54_INTERACT_4"/>
    <property type="match status" value="1"/>
</dbReference>
<dbReference type="InterPro" id="IPR058031">
    <property type="entry name" value="AAA_lid_NorR"/>
</dbReference>
<dbReference type="SUPFAM" id="SSF46689">
    <property type="entry name" value="Homeodomain-like"/>
    <property type="match status" value="1"/>
</dbReference>
<organism evidence="6 7">
    <name type="scientific">Granulicella rosea</name>
    <dbReference type="NCBI Taxonomy" id="474952"/>
    <lineage>
        <taxon>Bacteria</taxon>
        <taxon>Pseudomonadati</taxon>
        <taxon>Acidobacteriota</taxon>
        <taxon>Terriglobia</taxon>
        <taxon>Terriglobales</taxon>
        <taxon>Acidobacteriaceae</taxon>
        <taxon>Granulicella</taxon>
    </lineage>
</organism>
<evidence type="ECO:0000259" key="5">
    <source>
        <dbReference type="PROSITE" id="PS50045"/>
    </source>
</evidence>
<keyword evidence="2" id="KW-0067">ATP-binding</keyword>
<evidence type="ECO:0000313" key="7">
    <source>
        <dbReference type="Proteomes" id="UP000198356"/>
    </source>
</evidence>
<dbReference type="SUPFAM" id="SSF52540">
    <property type="entry name" value="P-loop containing nucleoside triphosphate hydrolases"/>
    <property type="match status" value="1"/>
</dbReference>
<evidence type="ECO:0000256" key="4">
    <source>
        <dbReference type="ARBA" id="ARBA00023163"/>
    </source>
</evidence>
<keyword evidence="7" id="KW-1185">Reference proteome</keyword>
<dbReference type="Pfam" id="PF02954">
    <property type="entry name" value="HTH_8"/>
    <property type="match status" value="1"/>
</dbReference>
<dbReference type="CDD" id="cd00009">
    <property type="entry name" value="AAA"/>
    <property type="match status" value="1"/>
</dbReference>
<dbReference type="AlphaFoldDB" id="A0A239H7G7"/>
<evidence type="ECO:0000313" key="6">
    <source>
        <dbReference type="EMBL" id="SNS77111.1"/>
    </source>
</evidence>
<dbReference type="Pfam" id="PF25601">
    <property type="entry name" value="AAA_lid_14"/>
    <property type="match status" value="1"/>
</dbReference>
<dbReference type="InterPro" id="IPR009057">
    <property type="entry name" value="Homeodomain-like_sf"/>
</dbReference>
<dbReference type="InterPro" id="IPR002078">
    <property type="entry name" value="Sigma_54_int"/>
</dbReference>
<name>A0A239H7G7_9BACT</name>
<dbReference type="Proteomes" id="UP000198356">
    <property type="component" value="Unassembled WGS sequence"/>
</dbReference>
<dbReference type="Gene3D" id="1.10.10.60">
    <property type="entry name" value="Homeodomain-like"/>
    <property type="match status" value="1"/>
</dbReference>
<dbReference type="GO" id="GO:0005524">
    <property type="term" value="F:ATP binding"/>
    <property type="evidence" value="ECO:0007669"/>
    <property type="project" value="UniProtKB-KW"/>
</dbReference>
<dbReference type="OrthoDB" id="9771372at2"/>
<reference evidence="6 7" key="1">
    <citation type="submission" date="2017-06" db="EMBL/GenBank/DDBJ databases">
        <authorList>
            <person name="Kim H.J."/>
            <person name="Triplett B.A."/>
        </authorList>
    </citation>
    <scope>NUCLEOTIDE SEQUENCE [LARGE SCALE GENOMIC DNA]</scope>
    <source>
        <strain evidence="6 7">DSM 18704</strain>
    </source>
</reference>